<proteinExistence type="predicted"/>
<keyword evidence="2" id="KW-1185">Reference proteome</keyword>
<name>A0ABR2IN10_9EUKA</name>
<gene>
    <name evidence="1" type="ORF">M9Y10_010785</name>
</gene>
<evidence type="ECO:0000313" key="2">
    <source>
        <dbReference type="Proteomes" id="UP001470230"/>
    </source>
</evidence>
<sequence>MQFLPIHADLKFNPKTFRADDIKNIPDQIMNFIYVEWDNNEKAAKIKIFYPFVRLLQDEFEQDIKNLINGYAKINRKNLDGKIYGFVFNGSSWKPQIYKFKKWTWERIADKNILIGDPAFLHDFMEEFLTLKAQNL</sequence>
<dbReference type="Proteomes" id="UP001470230">
    <property type="component" value="Unassembled WGS sequence"/>
</dbReference>
<evidence type="ECO:0008006" key="3">
    <source>
        <dbReference type="Google" id="ProtNLM"/>
    </source>
</evidence>
<evidence type="ECO:0000313" key="1">
    <source>
        <dbReference type="EMBL" id="KAK8865247.1"/>
    </source>
</evidence>
<reference evidence="1 2" key="1">
    <citation type="submission" date="2024-04" db="EMBL/GenBank/DDBJ databases">
        <title>Tritrichomonas musculus Genome.</title>
        <authorList>
            <person name="Alves-Ferreira E."/>
            <person name="Grigg M."/>
            <person name="Lorenzi H."/>
            <person name="Galac M."/>
        </authorList>
    </citation>
    <scope>NUCLEOTIDE SEQUENCE [LARGE SCALE GENOMIC DNA]</scope>
    <source>
        <strain evidence="1 2">EAF2021</strain>
    </source>
</reference>
<protein>
    <recommendedName>
        <fullName evidence="3">Initiator binding domain-containing protein</fullName>
    </recommendedName>
</protein>
<dbReference type="EMBL" id="JAPFFF010000016">
    <property type="protein sequence ID" value="KAK8865247.1"/>
    <property type="molecule type" value="Genomic_DNA"/>
</dbReference>
<comment type="caution">
    <text evidence="1">The sequence shown here is derived from an EMBL/GenBank/DDBJ whole genome shotgun (WGS) entry which is preliminary data.</text>
</comment>
<accession>A0ABR2IN10</accession>
<organism evidence="1 2">
    <name type="scientific">Tritrichomonas musculus</name>
    <dbReference type="NCBI Taxonomy" id="1915356"/>
    <lineage>
        <taxon>Eukaryota</taxon>
        <taxon>Metamonada</taxon>
        <taxon>Parabasalia</taxon>
        <taxon>Tritrichomonadida</taxon>
        <taxon>Tritrichomonadidae</taxon>
        <taxon>Tritrichomonas</taxon>
    </lineage>
</organism>